<sequence length="40" mass="4251">MKAWSTGSLPLLLLLFSTAVFAGESPEQAITRLYQPAGGK</sequence>
<name>A0A379VJX4_SALET</name>
<evidence type="ECO:0000256" key="1">
    <source>
        <dbReference type="SAM" id="SignalP"/>
    </source>
</evidence>
<accession>A0A379VJX4</accession>
<dbReference type="AlphaFoldDB" id="A0A379VJX4"/>
<evidence type="ECO:0000313" key="3">
    <source>
        <dbReference type="Proteomes" id="UP000254346"/>
    </source>
</evidence>
<gene>
    <name evidence="2" type="ORF">NCTC8256_00934</name>
</gene>
<organism evidence="2 3">
    <name type="scientific">Salmonella enterica I</name>
    <dbReference type="NCBI Taxonomy" id="59201"/>
    <lineage>
        <taxon>Bacteria</taxon>
        <taxon>Pseudomonadati</taxon>
        <taxon>Pseudomonadota</taxon>
        <taxon>Gammaproteobacteria</taxon>
        <taxon>Enterobacterales</taxon>
        <taxon>Enterobacteriaceae</taxon>
        <taxon>Salmonella</taxon>
    </lineage>
</organism>
<feature type="chain" id="PRO_5016963016" evidence="1">
    <location>
        <begin position="23"/>
        <end position="40"/>
    </location>
</feature>
<keyword evidence="1" id="KW-0732">Signal</keyword>
<dbReference type="Proteomes" id="UP000254346">
    <property type="component" value="Unassembled WGS sequence"/>
</dbReference>
<reference evidence="2 3" key="1">
    <citation type="submission" date="2018-06" db="EMBL/GenBank/DDBJ databases">
        <authorList>
            <consortium name="Pathogen Informatics"/>
            <person name="Doyle S."/>
        </authorList>
    </citation>
    <scope>NUCLEOTIDE SEQUENCE [LARGE SCALE GENOMIC DNA]</scope>
    <source>
        <strain evidence="2 3">NCTC8256</strain>
    </source>
</reference>
<evidence type="ECO:0000313" key="2">
    <source>
        <dbReference type="EMBL" id="SUH07057.1"/>
    </source>
</evidence>
<dbReference type="EMBL" id="UGXR01000001">
    <property type="protein sequence ID" value="SUH07057.1"/>
    <property type="molecule type" value="Genomic_DNA"/>
</dbReference>
<feature type="signal peptide" evidence="1">
    <location>
        <begin position="1"/>
        <end position="22"/>
    </location>
</feature>
<proteinExistence type="predicted"/>
<protein>
    <submittedName>
        <fullName evidence="2">Uncharacterized protein</fullName>
    </submittedName>
</protein>